<dbReference type="AlphaFoldDB" id="A0A1Y2I1L9"/>
<dbReference type="Proteomes" id="UP000193411">
    <property type="component" value="Unassembled WGS sequence"/>
</dbReference>
<sequence>MPTTGSWTATAGQSLGLLVLRGWVWARAERRGGGMMMGTTVIGHGIMPMSIGRVWVRVRVRVRVIVLADSPGNPG</sequence>
<evidence type="ECO:0000313" key="2">
    <source>
        <dbReference type="Proteomes" id="UP000193411"/>
    </source>
</evidence>
<reference evidence="1 2" key="1">
    <citation type="submission" date="2016-07" db="EMBL/GenBank/DDBJ databases">
        <title>Pervasive Adenine N6-methylation of Active Genes in Fungi.</title>
        <authorList>
            <consortium name="DOE Joint Genome Institute"/>
            <person name="Mondo S.J."/>
            <person name="Dannebaum R.O."/>
            <person name="Kuo R.C."/>
            <person name="Labutti K."/>
            <person name="Haridas S."/>
            <person name="Kuo A."/>
            <person name="Salamov A."/>
            <person name="Ahrendt S.R."/>
            <person name="Lipzen A."/>
            <person name="Sullivan W."/>
            <person name="Andreopoulos W.B."/>
            <person name="Clum A."/>
            <person name="Lindquist E."/>
            <person name="Daum C."/>
            <person name="Ramamoorthy G.K."/>
            <person name="Gryganskyi A."/>
            <person name="Culley D."/>
            <person name="Magnuson J.K."/>
            <person name="James T.Y."/>
            <person name="O'Malley M.A."/>
            <person name="Stajich J.E."/>
            <person name="Spatafora J.W."/>
            <person name="Visel A."/>
            <person name="Grigoriev I.V."/>
        </authorList>
    </citation>
    <scope>NUCLEOTIDE SEQUENCE [LARGE SCALE GENOMIC DNA]</scope>
    <source>
        <strain evidence="1 2">PL171</strain>
    </source>
</reference>
<organism evidence="1 2">
    <name type="scientific">Catenaria anguillulae PL171</name>
    <dbReference type="NCBI Taxonomy" id="765915"/>
    <lineage>
        <taxon>Eukaryota</taxon>
        <taxon>Fungi</taxon>
        <taxon>Fungi incertae sedis</taxon>
        <taxon>Blastocladiomycota</taxon>
        <taxon>Blastocladiomycetes</taxon>
        <taxon>Blastocladiales</taxon>
        <taxon>Catenariaceae</taxon>
        <taxon>Catenaria</taxon>
    </lineage>
</organism>
<protein>
    <submittedName>
        <fullName evidence="1">Uncharacterized protein</fullName>
    </submittedName>
</protein>
<keyword evidence="2" id="KW-1185">Reference proteome</keyword>
<accession>A0A1Y2I1L9</accession>
<dbReference type="EMBL" id="MCFL01000002">
    <property type="protein sequence ID" value="ORZ40747.1"/>
    <property type="molecule type" value="Genomic_DNA"/>
</dbReference>
<name>A0A1Y2I1L9_9FUNG</name>
<evidence type="ECO:0000313" key="1">
    <source>
        <dbReference type="EMBL" id="ORZ40747.1"/>
    </source>
</evidence>
<proteinExistence type="predicted"/>
<comment type="caution">
    <text evidence="1">The sequence shown here is derived from an EMBL/GenBank/DDBJ whole genome shotgun (WGS) entry which is preliminary data.</text>
</comment>
<gene>
    <name evidence="1" type="ORF">BCR44DRAFT_1423717</name>
</gene>